<evidence type="ECO:0000259" key="1">
    <source>
        <dbReference type="PROSITE" id="PS50004"/>
    </source>
</evidence>
<dbReference type="InterPro" id="IPR035892">
    <property type="entry name" value="C2_domain_sf"/>
</dbReference>
<dbReference type="Gene3D" id="2.60.40.150">
    <property type="entry name" value="C2 domain"/>
    <property type="match status" value="1"/>
</dbReference>
<evidence type="ECO:0000313" key="2">
    <source>
        <dbReference type="EMBL" id="KAF8821724.1"/>
    </source>
</evidence>
<dbReference type="InterPro" id="IPR038983">
    <property type="entry name" value="C2CD5"/>
</dbReference>
<name>A0ABQ7JCL3_9APIC</name>
<reference evidence="2 3" key="1">
    <citation type="journal article" date="2020" name="bioRxiv">
        <title>Metabolic contributions of an alphaproteobacterial endosymbiont in the apicomplexan Cardiosporidium cionae.</title>
        <authorList>
            <person name="Hunter E.S."/>
            <person name="Paight C.J."/>
            <person name="Lane C.E."/>
        </authorList>
    </citation>
    <scope>NUCLEOTIDE SEQUENCE [LARGE SCALE GENOMIC DNA]</scope>
    <source>
        <strain evidence="2">ESH_2018</strain>
    </source>
</reference>
<protein>
    <recommendedName>
        <fullName evidence="1">C2 domain-containing protein</fullName>
    </recommendedName>
</protein>
<dbReference type="Pfam" id="PF00168">
    <property type="entry name" value="C2"/>
    <property type="match status" value="1"/>
</dbReference>
<feature type="domain" description="C2" evidence="1">
    <location>
        <begin position="1"/>
        <end position="119"/>
    </location>
</feature>
<proteinExistence type="predicted"/>
<dbReference type="PANTHER" id="PTHR37412">
    <property type="entry name" value="C2 DOMAIN-CONTAINING PROTEIN 5"/>
    <property type="match status" value="1"/>
</dbReference>
<dbReference type="InterPro" id="IPR056431">
    <property type="entry name" value="C2CD5_YbjQ-rel_dom"/>
</dbReference>
<gene>
    <name evidence="2" type="ORF">IE077_001673</name>
</gene>
<accession>A0ABQ7JCL3</accession>
<evidence type="ECO:0000313" key="3">
    <source>
        <dbReference type="Proteomes" id="UP000823046"/>
    </source>
</evidence>
<comment type="caution">
    <text evidence="2">The sequence shown here is derived from an EMBL/GenBank/DDBJ whole genome shotgun (WGS) entry which is preliminary data.</text>
</comment>
<dbReference type="EMBL" id="JADAQX010000137">
    <property type="protein sequence ID" value="KAF8821724.1"/>
    <property type="molecule type" value="Genomic_DNA"/>
</dbReference>
<dbReference type="InterPro" id="IPR000008">
    <property type="entry name" value="C2_dom"/>
</dbReference>
<dbReference type="SUPFAM" id="SSF49562">
    <property type="entry name" value="C2 domain (Calcium/lipid-binding domain, CaLB)"/>
    <property type="match status" value="1"/>
</dbReference>
<feature type="non-terminal residue" evidence="2">
    <location>
        <position position="1"/>
    </location>
</feature>
<keyword evidence="3" id="KW-1185">Reference proteome</keyword>
<organism evidence="2 3">
    <name type="scientific">Cardiosporidium cionae</name>
    <dbReference type="NCBI Taxonomy" id="476202"/>
    <lineage>
        <taxon>Eukaryota</taxon>
        <taxon>Sar</taxon>
        <taxon>Alveolata</taxon>
        <taxon>Apicomplexa</taxon>
        <taxon>Aconoidasida</taxon>
        <taxon>Nephromycida</taxon>
        <taxon>Cardiosporidium</taxon>
    </lineage>
</organism>
<dbReference type="PANTHER" id="PTHR37412:SF2">
    <property type="entry name" value="C2 DOMAIN-CONTAINING PROTEIN 5"/>
    <property type="match status" value="1"/>
</dbReference>
<dbReference type="Pfam" id="PF23025">
    <property type="entry name" value="YbjQ_2"/>
    <property type="match status" value="3"/>
</dbReference>
<sequence>IDAYFFSLLFLEETMPCIVKGRIISALLPLQSNGFEIACECMAEVSFGDKFRQRTPATNKGMHPNWNQSFRIEVSDESEVQEIPLKFELLEVEGTTFGTVYLDLSNLLSNTDVKIEGWIPFFDSLNGELNCLVSVEMIKEMNPYREAFGKYDWKDLIRSDRISNETRRNLLQAASMQTRRFVGKKALKMGANAVLGYQESIDLEGDVTHRISIRAVGTAEMNKEEKEKLELYEETPSKMKDFSRCLHSLTPVNVIFEPPGEEGIGNSERAEKGIPAAYKQVELFTLFRLPIEMDFRLGGIVAARSVKLLSPRLTQDERHAYWQELRDELRSHALSLCCDAIIGYSENISIRDEVMLLSCMGTAVQLNSIPSSSGITTRKSVRNIATPTKFHGWMQRKRCFSWKRVSEVLAFLELDLHRQLLFKIRLLGCNAAFGIKMDFSLHENFCIGTATATAVYILALPSPEPLLIRFPKLREKYLFYKDLLLQSKRIENQCKENITKLKEESLSVVTSFDRHGYFSADTFSSFSLSHGDSLSTSSLMQKERDLISAPKIQEKMNYEQEDTFNRGIQESTIAYHDQASNFFSAMRRYELTEECLSSTFAKR</sequence>
<dbReference type="PROSITE" id="PS50004">
    <property type="entry name" value="C2"/>
    <property type="match status" value="1"/>
</dbReference>
<dbReference type="Proteomes" id="UP000823046">
    <property type="component" value="Unassembled WGS sequence"/>
</dbReference>